<proteinExistence type="predicted"/>
<name>A0ABU7U0T7_9PROT</name>
<evidence type="ECO:0000259" key="4">
    <source>
        <dbReference type="SMART" id="SM00835"/>
    </source>
</evidence>
<sequence>MSRFQRRGFLSIAGLAGLGGVAQAMPMGAPHSGKENGRKMAGTSPGPSKAHAPPAQQNPHAAAIPDFVASLNRAEMHKVDGGWARELNHAQFHALKDLAVVNMGLEVGCMREMFWRQQAEWGYVVSGRCRIMSLDEQGRSSVDDVGAGDIWSVPAGTPHSIIGLAPTGAEILMFLDDADGSEFHTNSISAWVAATPPELLEKNFNTPQQVFVASKKEPRWISRLSNPGDLDTARKNARIRPGAEKIVYLFSRSNFYARSAGGYMQVVDPMSFPASRPFSAASDVIHVNGMREMHWHPHAAEFGIVLSGTAELTVMCTDGHQKTARLDKNDVWNIPRGQGHCVVNRGSQDLHILTVYKADRYAGYGLSDWLTHVPVEVTAETLGLPVDVIDHFPMARRGFMPR</sequence>
<evidence type="ECO:0000313" key="5">
    <source>
        <dbReference type="EMBL" id="MEE8658442.1"/>
    </source>
</evidence>
<evidence type="ECO:0000256" key="3">
    <source>
        <dbReference type="SAM" id="SignalP"/>
    </source>
</evidence>
<dbReference type="InterPro" id="IPR017774">
    <property type="entry name" value="Bicupin_oxalate_deCO2ase/Oxase"/>
</dbReference>
<dbReference type="Pfam" id="PF00190">
    <property type="entry name" value="Cupin_1"/>
    <property type="match status" value="2"/>
</dbReference>
<comment type="caution">
    <text evidence="5">The sequence shown here is derived from an EMBL/GenBank/DDBJ whole genome shotgun (WGS) entry which is preliminary data.</text>
</comment>
<reference evidence="5 6" key="1">
    <citation type="submission" date="2023-10" db="EMBL/GenBank/DDBJ databases">
        <title>Sorlinia euscelidii gen. nov., sp. nov., an acetic acid bacteria isolated from the gut of Euscelidius variegatus emitter.</title>
        <authorList>
            <person name="Michoud G."/>
            <person name="Marasco R."/>
            <person name="Seferji K."/>
            <person name="Gonella E."/>
            <person name="Garuglieri E."/>
            <person name="Alma A."/>
            <person name="Mapelli F."/>
            <person name="Borin S."/>
            <person name="Daffonchio D."/>
            <person name="Crotti E."/>
        </authorList>
    </citation>
    <scope>NUCLEOTIDE SEQUENCE [LARGE SCALE GENOMIC DNA]</scope>
    <source>
        <strain evidence="5 6">EV16P</strain>
    </source>
</reference>
<dbReference type="InterPro" id="IPR014710">
    <property type="entry name" value="RmlC-like_jellyroll"/>
</dbReference>
<dbReference type="SUPFAM" id="SSF51182">
    <property type="entry name" value="RmlC-like cupins"/>
    <property type="match status" value="1"/>
</dbReference>
<keyword evidence="1" id="KW-0479">Metal-binding</keyword>
<evidence type="ECO:0000313" key="6">
    <source>
        <dbReference type="Proteomes" id="UP001312908"/>
    </source>
</evidence>
<organism evidence="5 6">
    <name type="scientific">Sorlinia euscelidii</name>
    <dbReference type="NCBI Taxonomy" id="3081148"/>
    <lineage>
        <taxon>Bacteria</taxon>
        <taxon>Pseudomonadati</taxon>
        <taxon>Pseudomonadota</taxon>
        <taxon>Alphaproteobacteria</taxon>
        <taxon>Acetobacterales</taxon>
        <taxon>Acetobacteraceae</taxon>
        <taxon>Sorlinia</taxon>
    </lineage>
</organism>
<keyword evidence="6" id="KW-1185">Reference proteome</keyword>
<dbReference type="SMART" id="SM00835">
    <property type="entry name" value="Cupin_1"/>
    <property type="match status" value="2"/>
</dbReference>
<feature type="region of interest" description="Disordered" evidence="2">
    <location>
        <begin position="26"/>
        <end position="59"/>
    </location>
</feature>
<feature type="chain" id="PRO_5047141979" description="Cupin type-1 domain-containing protein" evidence="3">
    <location>
        <begin position="25"/>
        <end position="402"/>
    </location>
</feature>
<accession>A0ABU7U0T7</accession>
<dbReference type="NCBIfam" id="TIGR03404">
    <property type="entry name" value="bicupin_oxalic"/>
    <property type="match status" value="1"/>
</dbReference>
<protein>
    <recommendedName>
        <fullName evidence="4">Cupin type-1 domain-containing protein</fullName>
    </recommendedName>
</protein>
<dbReference type="InterPro" id="IPR006045">
    <property type="entry name" value="Cupin_1"/>
</dbReference>
<gene>
    <name evidence="5" type="ORF">DOFOFD_05400</name>
</gene>
<dbReference type="Proteomes" id="UP001312908">
    <property type="component" value="Unassembled WGS sequence"/>
</dbReference>
<dbReference type="InterPro" id="IPR051610">
    <property type="entry name" value="GPI/OXD"/>
</dbReference>
<dbReference type="Gene3D" id="2.60.120.10">
    <property type="entry name" value="Jelly Rolls"/>
    <property type="match status" value="2"/>
</dbReference>
<dbReference type="PANTHER" id="PTHR35848:SF9">
    <property type="entry name" value="SLL1358 PROTEIN"/>
    <property type="match status" value="1"/>
</dbReference>
<keyword evidence="3" id="KW-0732">Signal</keyword>
<evidence type="ECO:0000256" key="1">
    <source>
        <dbReference type="ARBA" id="ARBA00022723"/>
    </source>
</evidence>
<dbReference type="PROSITE" id="PS51318">
    <property type="entry name" value="TAT"/>
    <property type="match status" value="1"/>
</dbReference>
<dbReference type="InterPro" id="IPR006311">
    <property type="entry name" value="TAT_signal"/>
</dbReference>
<evidence type="ECO:0000256" key="2">
    <source>
        <dbReference type="SAM" id="MobiDB-lite"/>
    </source>
</evidence>
<dbReference type="RefSeq" id="WP_394819373.1">
    <property type="nucleotide sequence ID" value="NZ_JAWJZY010000002.1"/>
</dbReference>
<feature type="domain" description="Cupin type-1" evidence="4">
    <location>
        <begin position="69"/>
        <end position="212"/>
    </location>
</feature>
<feature type="signal peptide" evidence="3">
    <location>
        <begin position="1"/>
        <end position="24"/>
    </location>
</feature>
<feature type="domain" description="Cupin type-1" evidence="4">
    <location>
        <begin position="253"/>
        <end position="390"/>
    </location>
</feature>
<dbReference type="PANTHER" id="PTHR35848">
    <property type="entry name" value="OXALATE-BINDING PROTEIN"/>
    <property type="match status" value="1"/>
</dbReference>
<dbReference type="InterPro" id="IPR011051">
    <property type="entry name" value="RmlC_Cupin_sf"/>
</dbReference>
<dbReference type="EMBL" id="JAWJZY010000002">
    <property type="protein sequence ID" value="MEE8658442.1"/>
    <property type="molecule type" value="Genomic_DNA"/>
</dbReference>
<feature type="compositionally biased region" description="Low complexity" evidence="2">
    <location>
        <begin position="50"/>
        <end position="59"/>
    </location>
</feature>